<protein>
    <recommendedName>
        <fullName evidence="6">DUF202 domain-containing protein</fullName>
    </recommendedName>
</protein>
<evidence type="ECO:0000256" key="4">
    <source>
        <dbReference type="ARBA" id="ARBA00023136"/>
    </source>
</evidence>
<keyword evidence="8" id="KW-1185">Reference proteome</keyword>
<evidence type="ECO:0000256" key="5">
    <source>
        <dbReference type="SAM" id="Phobius"/>
    </source>
</evidence>
<feature type="domain" description="DUF202" evidence="6">
    <location>
        <begin position="5"/>
        <end position="66"/>
    </location>
</feature>
<proteinExistence type="predicted"/>
<feature type="transmembrane region" description="Helical" evidence="5">
    <location>
        <begin position="71"/>
        <end position="98"/>
    </location>
</feature>
<keyword evidence="2 5" id="KW-0812">Transmembrane</keyword>
<comment type="subcellular location">
    <subcellularLocation>
        <location evidence="1">Endomembrane system</location>
        <topology evidence="1">Multi-pass membrane protein</topology>
    </subcellularLocation>
</comment>
<gene>
    <name evidence="7" type="ORF">GCM10009675_19310</name>
</gene>
<keyword evidence="4 5" id="KW-0472">Membrane</keyword>
<name>A0ABN1VAH2_9PSEU</name>
<keyword evidence="3 5" id="KW-1133">Transmembrane helix</keyword>
<sequence>MNGDQPERTGLAWQRTALASAACSGLLLHAAATTDHAVPAVAAPISIVTTIVLAVAGAGRGRRLRRSVAPLPPSLAATAAVLVAATAVVSLAALLAALTSGH</sequence>
<dbReference type="EMBL" id="BAAALM010000007">
    <property type="protein sequence ID" value="GAA1202423.1"/>
    <property type="molecule type" value="Genomic_DNA"/>
</dbReference>
<evidence type="ECO:0000313" key="7">
    <source>
        <dbReference type="EMBL" id="GAA1202423.1"/>
    </source>
</evidence>
<dbReference type="InterPro" id="IPR003807">
    <property type="entry name" value="DUF202"/>
</dbReference>
<organism evidence="7 8">
    <name type="scientific">Prauserella alba</name>
    <dbReference type="NCBI Taxonomy" id="176898"/>
    <lineage>
        <taxon>Bacteria</taxon>
        <taxon>Bacillati</taxon>
        <taxon>Actinomycetota</taxon>
        <taxon>Actinomycetes</taxon>
        <taxon>Pseudonocardiales</taxon>
        <taxon>Pseudonocardiaceae</taxon>
        <taxon>Prauserella</taxon>
    </lineage>
</organism>
<evidence type="ECO:0000259" key="6">
    <source>
        <dbReference type="Pfam" id="PF02656"/>
    </source>
</evidence>
<evidence type="ECO:0000256" key="3">
    <source>
        <dbReference type="ARBA" id="ARBA00022989"/>
    </source>
</evidence>
<evidence type="ECO:0000256" key="1">
    <source>
        <dbReference type="ARBA" id="ARBA00004127"/>
    </source>
</evidence>
<evidence type="ECO:0000256" key="2">
    <source>
        <dbReference type="ARBA" id="ARBA00022692"/>
    </source>
</evidence>
<evidence type="ECO:0000313" key="8">
    <source>
        <dbReference type="Proteomes" id="UP001500467"/>
    </source>
</evidence>
<dbReference type="RefSeq" id="WP_253853257.1">
    <property type="nucleotide sequence ID" value="NZ_BAAALM010000007.1"/>
</dbReference>
<accession>A0ABN1VAH2</accession>
<comment type="caution">
    <text evidence="7">The sequence shown here is derived from an EMBL/GenBank/DDBJ whole genome shotgun (WGS) entry which is preliminary data.</text>
</comment>
<feature type="transmembrane region" description="Helical" evidence="5">
    <location>
        <begin position="37"/>
        <end position="59"/>
    </location>
</feature>
<reference evidence="7 8" key="1">
    <citation type="journal article" date="2019" name="Int. J. Syst. Evol. Microbiol.">
        <title>The Global Catalogue of Microorganisms (GCM) 10K type strain sequencing project: providing services to taxonomists for standard genome sequencing and annotation.</title>
        <authorList>
            <consortium name="The Broad Institute Genomics Platform"/>
            <consortium name="The Broad Institute Genome Sequencing Center for Infectious Disease"/>
            <person name="Wu L."/>
            <person name="Ma J."/>
        </authorList>
    </citation>
    <scope>NUCLEOTIDE SEQUENCE [LARGE SCALE GENOMIC DNA]</scope>
    <source>
        <strain evidence="7 8">JCM 13022</strain>
    </source>
</reference>
<dbReference type="Proteomes" id="UP001500467">
    <property type="component" value="Unassembled WGS sequence"/>
</dbReference>
<dbReference type="Pfam" id="PF02656">
    <property type="entry name" value="DUF202"/>
    <property type="match status" value="1"/>
</dbReference>